<proteinExistence type="inferred from homology"/>
<organism evidence="10 11">
    <name type="scientific">Calicophoron daubneyi</name>
    <name type="common">Rumen fluke</name>
    <name type="synonym">Paramphistomum daubneyi</name>
    <dbReference type="NCBI Taxonomy" id="300641"/>
    <lineage>
        <taxon>Eukaryota</taxon>
        <taxon>Metazoa</taxon>
        <taxon>Spiralia</taxon>
        <taxon>Lophotrochozoa</taxon>
        <taxon>Platyhelminthes</taxon>
        <taxon>Trematoda</taxon>
        <taxon>Digenea</taxon>
        <taxon>Plagiorchiida</taxon>
        <taxon>Pronocephalata</taxon>
        <taxon>Paramphistomoidea</taxon>
        <taxon>Paramphistomidae</taxon>
        <taxon>Calicophoron</taxon>
    </lineage>
</organism>
<keyword evidence="4" id="KW-0479">Metal-binding</keyword>
<dbReference type="AlphaFoldDB" id="A0AAV2T1K0"/>
<dbReference type="GO" id="GO:0005634">
    <property type="term" value="C:nucleus"/>
    <property type="evidence" value="ECO:0007669"/>
    <property type="project" value="UniProtKB-SubCell"/>
</dbReference>
<evidence type="ECO:0000256" key="4">
    <source>
        <dbReference type="ARBA" id="ARBA00022723"/>
    </source>
</evidence>
<dbReference type="InterPro" id="IPR037151">
    <property type="entry name" value="AlkB-like_sf"/>
</dbReference>
<dbReference type="EMBL" id="CAXLJL010000058">
    <property type="protein sequence ID" value="CAL5130211.1"/>
    <property type="molecule type" value="Genomic_DNA"/>
</dbReference>
<dbReference type="PROSITE" id="PS51471">
    <property type="entry name" value="FE2OG_OXY"/>
    <property type="match status" value="1"/>
</dbReference>
<sequence length="243" mass="27692">MDRYKILNLPPSFYYIPNFITTEEEKQLLNHIYAVPLPKWVVLSGRRLQSWGGIPHPKGMLTERIPQWLRMYMDRVSSLGLFGENNANHVLINEYKAGQGISPHHDGPLYYPVVTTINLGSYGVLDFYRPIADSSKESSGDSSFKNRYLGSVLLQPRSLNVVADQLYTYYMHGIEPRGVDYIGDAEVSSLKDGEQYAVIKNWKNCELGSVNSADYTRSTRISVTIRYVPNVSKLDMSFLLRKV</sequence>
<evidence type="ECO:0000256" key="8">
    <source>
        <dbReference type="ARBA" id="ARBA00023242"/>
    </source>
</evidence>
<comment type="caution">
    <text evidence="10">The sequence shown here is derived from an EMBL/GenBank/DDBJ whole genome shotgun (WGS) entry which is preliminary data.</text>
</comment>
<accession>A0AAV2T1K0</accession>
<dbReference type="PANTHER" id="PTHR46030:SF1">
    <property type="entry name" value="ALPHA-KETOGLUTARATE-DEPENDENT DIOXYGENASE ALKB HOMOLOG 6"/>
    <property type="match status" value="1"/>
</dbReference>
<evidence type="ECO:0000313" key="11">
    <source>
        <dbReference type="Proteomes" id="UP001497525"/>
    </source>
</evidence>
<name>A0AAV2T1K0_CALDB</name>
<evidence type="ECO:0000256" key="6">
    <source>
        <dbReference type="ARBA" id="ARBA00023002"/>
    </source>
</evidence>
<evidence type="ECO:0000256" key="1">
    <source>
        <dbReference type="ARBA" id="ARBA00001954"/>
    </source>
</evidence>
<dbReference type="InterPro" id="IPR027450">
    <property type="entry name" value="AlkB-like"/>
</dbReference>
<dbReference type="InterPro" id="IPR032862">
    <property type="entry name" value="ALKBH6"/>
</dbReference>
<evidence type="ECO:0000256" key="3">
    <source>
        <dbReference type="ARBA" id="ARBA00007879"/>
    </source>
</evidence>
<evidence type="ECO:0000256" key="2">
    <source>
        <dbReference type="ARBA" id="ARBA00004123"/>
    </source>
</evidence>
<dbReference type="Gene3D" id="2.60.120.590">
    <property type="entry name" value="Alpha-ketoglutarate-dependent dioxygenase AlkB-like"/>
    <property type="match status" value="1"/>
</dbReference>
<feature type="domain" description="Fe2OG dioxygenase" evidence="9">
    <location>
        <begin position="86"/>
        <end position="229"/>
    </location>
</feature>
<reference evidence="10" key="1">
    <citation type="submission" date="2024-06" db="EMBL/GenBank/DDBJ databases">
        <authorList>
            <person name="Liu X."/>
            <person name="Lenzi L."/>
            <person name="Haldenby T S."/>
            <person name="Uol C."/>
        </authorList>
    </citation>
    <scope>NUCLEOTIDE SEQUENCE</scope>
</reference>
<evidence type="ECO:0000256" key="5">
    <source>
        <dbReference type="ARBA" id="ARBA00022964"/>
    </source>
</evidence>
<dbReference type="InterPro" id="IPR005123">
    <property type="entry name" value="Oxoglu/Fe-dep_dioxygenase_dom"/>
</dbReference>
<evidence type="ECO:0000256" key="7">
    <source>
        <dbReference type="ARBA" id="ARBA00023004"/>
    </source>
</evidence>
<keyword evidence="5" id="KW-0223">Dioxygenase</keyword>
<dbReference type="PANTHER" id="PTHR46030">
    <property type="entry name" value="ALPHA-KETOGLUTARATE-DEPENDENT DIOXYGENASE ALKB HOMOLOG 6"/>
    <property type="match status" value="1"/>
</dbReference>
<dbReference type="GO" id="GO:0046872">
    <property type="term" value="F:metal ion binding"/>
    <property type="evidence" value="ECO:0007669"/>
    <property type="project" value="UniProtKB-KW"/>
</dbReference>
<keyword evidence="7" id="KW-0408">Iron</keyword>
<gene>
    <name evidence="10" type="ORF">CDAUBV1_LOCUS1641</name>
</gene>
<comment type="subcellular location">
    <subcellularLocation>
        <location evidence="2">Nucleus</location>
    </subcellularLocation>
</comment>
<evidence type="ECO:0000259" key="9">
    <source>
        <dbReference type="PROSITE" id="PS51471"/>
    </source>
</evidence>
<protein>
    <recommendedName>
        <fullName evidence="9">Fe2OG dioxygenase domain-containing protein</fullName>
    </recommendedName>
</protein>
<comment type="cofactor">
    <cofactor evidence="1">
        <name>Fe(2+)</name>
        <dbReference type="ChEBI" id="CHEBI:29033"/>
    </cofactor>
</comment>
<evidence type="ECO:0000313" key="10">
    <source>
        <dbReference type="EMBL" id="CAL5130211.1"/>
    </source>
</evidence>
<dbReference type="GO" id="GO:0051213">
    <property type="term" value="F:dioxygenase activity"/>
    <property type="evidence" value="ECO:0007669"/>
    <property type="project" value="UniProtKB-KW"/>
</dbReference>
<keyword evidence="8" id="KW-0539">Nucleus</keyword>
<dbReference type="Proteomes" id="UP001497525">
    <property type="component" value="Unassembled WGS sequence"/>
</dbReference>
<dbReference type="Pfam" id="PF13532">
    <property type="entry name" value="2OG-FeII_Oxy_2"/>
    <property type="match status" value="1"/>
</dbReference>
<comment type="similarity">
    <text evidence="3">Belongs to the alkB family.</text>
</comment>
<dbReference type="SUPFAM" id="SSF51197">
    <property type="entry name" value="Clavaminate synthase-like"/>
    <property type="match status" value="1"/>
</dbReference>
<keyword evidence="6" id="KW-0560">Oxidoreductase</keyword>